<feature type="binding site" evidence="11">
    <location>
        <position position="211"/>
    </location>
    <ligand>
        <name>[4Fe-4S] cluster</name>
        <dbReference type="ChEBI" id="CHEBI:49883"/>
    </ligand>
</feature>
<dbReference type="InterPro" id="IPR004036">
    <property type="entry name" value="Endonuclease-III-like_CS2"/>
</dbReference>
<dbReference type="RefSeq" id="WP_012175582.1">
    <property type="nucleotide sequence ID" value="NC_009943.1"/>
</dbReference>
<dbReference type="Gene3D" id="1.10.1670.10">
    <property type="entry name" value="Helix-hairpin-Helix base-excision DNA repair enzymes (C-terminal)"/>
    <property type="match status" value="1"/>
</dbReference>
<dbReference type="Proteomes" id="UP000008561">
    <property type="component" value="Chromosome"/>
</dbReference>
<evidence type="ECO:0000256" key="6">
    <source>
        <dbReference type="ARBA" id="ARBA00023004"/>
    </source>
</evidence>
<dbReference type="GO" id="GO:0006285">
    <property type="term" value="P:base-excision repair, AP site formation"/>
    <property type="evidence" value="ECO:0007669"/>
    <property type="project" value="TreeGrafter"/>
</dbReference>
<evidence type="ECO:0000256" key="11">
    <source>
        <dbReference type="HAMAP-Rule" id="MF_00942"/>
    </source>
</evidence>
<comment type="catalytic activity">
    <reaction evidence="11">
        <text>2'-deoxyribonucleotide-(2'-deoxyribose 5'-phosphate)-2'-deoxyribonucleotide-DNA = a 3'-end 2'-deoxyribonucleotide-(2,3-dehydro-2,3-deoxyribose 5'-phosphate)-DNA + a 5'-end 5'-phospho-2'-deoxyribonucleoside-DNA + H(+)</text>
        <dbReference type="Rhea" id="RHEA:66592"/>
        <dbReference type="Rhea" id="RHEA-COMP:13180"/>
        <dbReference type="Rhea" id="RHEA-COMP:16897"/>
        <dbReference type="Rhea" id="RHEA-COMP:17067"/>
        <dbReference type="ChEBI" id="CHEBI:15378"/>
        <dbReference type="ChEBI" id="CHEBI:136412"/>
        <dbReference type="ChEBI" id="CHEBI:157695"/>
        <dbReference type="ChEBI" id="CHEBI:167181"/>
        <dbReference type="EC" id="4.2.99.18"/>
    </reaction>
</comment>
<keyword evidence="10 11" id="KW-0326">Glycosidase</keyword>
<dbReference type="PANTHER" id="PTHR43286">
    <property type="entry name" value="ENDONUCLEASE III-LIKE PROTEIN 1"/>
    <property type="match status" value="1"/>
</dbReference>
<dbReference type="KEGG" id="dol:Dole_2166"/>
<protein>
    <recommendedName>
        <fullName evidence="11">Endonuclease III</fullName>
        <ecNumber evidence="11">4.2.99.18</ecNumber>
    </recommendedName>
    <alternativeName>
        <fullName evidence="11">DNA-(apurinic or apyrimidinic site) lyase</fullName>
    </alternativeName>
</protein>
<evidence type="ECO:0000256" key="5">
    <source>
        <dbReference type="ARBA" id="ARBA00022801"/>
    </source>
</evidence>
<dbReference type="CDD" id="cd00056">
    <property type="entry name" value="ENDO3c"/>
    <property type="match status" value="1"/>
</dbReference>
<keyword evidence="7 11" id="KW-0411">Iron-sulfur</keyword>
<dbReference type="InterPro" id="IPR003265">
    <property type="entry name" value="HhH-GPD_domain"/>
</dbReference>
<dbReference type="PROSITE" id="PS01155">
    <property type="entry name" value="ENDONUCLEASE_III_2"/>
    <property type="match status" value="1"/>
</dbReference>
<keyword evidence="14" id="KW-1185">Reference proteome</keyword>
<feature type="binding site" evidence="11">
    <location>
        <position position="195"/>
    </location>
    <ligand>
        <name>[4Fe-4S] cluster</name>
        <dbReference type="ChEBI" id="CHEBI:49883"/>
    </ligand>
</feature>
<reference evidence="13 14" key="1">
    <citation type="submission" date="2007-10" db="EMBL/GenBank/DDBJ databases">
        <title>Complete sequence of Desulfococcus oleovorans Hxd3.</title>
        <authorList>
            <consortium name="US DOE Joint Genome Institute"/>
            <person name="Copeland A."/>
            <person name="Lucas S."/>
            <person name="Lapidus A."/>
            <person name="Barry K."/>
            <person name="Glavina del Rio T."/>
            <person name="Dalin E."/>
            <person name="Tice H."/>
            <person name="Pitluck S."/>
            <person name="Kiss H."/>
            <person name="Brettin T."/>
            <person name="Bruce D."/>
            <person name="Detter J.C."/>
            <person name="Han C."/>
            <person name="Schmutz J."/>
            <person name="Larimer F."/>
            <person name="Land M."/>
            <person name="Hauser L."/>
            <person name="Kyrpides N."/>
            <person name="Kim E."/>
            <person name="Wawrik B."/>
            <person name="Richardson P."/>
        </authorList>
    </citation>
    <scope>NUCLEOTIDE SEQUENCE [LARGE SCALE GENOMIC DNA]</scope>
    <source>
        <strain evidence="14">DSM 6200 / JCM 39069 / Hxd3</strain>
    </source>
</reference>
<evidence type="ECO:0000256" key="3">
    <source>
        <dbReference type="ARBA" id="ARBA00022723"/>
    </source>
</evidence>
<dbReference type="EC" id="4.2.99.18" evidence="11"/>
<evidence type="ECO:0000256" key="7">
    <source>
        <dbReference type="ARBA" id="ARBA00023014"/>
    </source>
</evidence>
<keyword evidence="5 11" id="KW-0378">Hydrolase</keyword>
<evidence type="ECO:0000256" key="9">
    <source>
        <dbReference type="ARBA" id="ARBA00023239"/>
    </source>
</evidence>
<dbReference type="GO" id="GO:0000703">
    <property type="term" value="F:oxidized pyrimidine nucleobase lesion DNA N-glycosylase activity"/>
    <property type="evidence" value="ECO:0007669"/>
    <property type="project" value="TreeGrafter"/>
</dbReference>
<dbReference type="Pfam" id="PF00633">
    <property type="entry name" value="HHH"/>
    <property type="match status" value="1"/>
</dbReference>
<keyword evidence="4 11" id="KW-0227">DNA damage</keyword>
<gene>
    <name evidence="11" type="primary">nth</name>
    <name evidence="13" type="ordered locus">Dole_2166</name>
</gene>
<feature type="domain" description="HhH-GPD" evidence="12">
    <location>
        <begin position="46"/>
        <end position="193"/>
    </location>
</feature>
<keyword evidence="9 11" id="KW-0456">Lyase</keyword>
<dbReference type="GO" id="GO:0051539">
    <property type="term" value="F:4 iron, 4 sulfur cluster binding"/>
    <property type="evidence" value="ECO:0007669"/>
    <property type="project" value="UniProtKB-UniRule"/>
</dbReference>
<keyword evidence="6 11" id="KW-0408">Iron</keyword>
<evidence type="ECO:0000256" key="10">
    <source>
        <dbReference type="ARBA" id="ARBA00023295"/>
    </source>
</evidence>
<dbReference type="Pfam" id="PF00730">
    <property type="entry name" value="HhH-GPD"/>
    <property type="match status" value="1"/>
</dbReference>
<feature type="binding site" evidence="11">
    <location>
        <position position="205"/>
    </location>
    <ligand>
        <name>[4Fe-4S] cluster</name>
        <dbReference type="ChEBI" id="CHEBI:49883"/>
    </ligand>
</feature>
<dbReference type="STRING" id="96561.Dole_2166"/>
<sequence>MRKQVVDLDRFVRELKKARKKSQAPVITLIANRGATPFEILASTLLSLRTKDAVTDAAARRLLAVANTPEQIAALPAQKIEKLIYPVGFYPTKAKRLIEISRILLERHDGRVPDEMEALLALPGVGRKTANLVLIEGFGRDGICVDTHVHRISNRTGIVTTRTPEETEFALRKTLPKKYWKPYNELLVSYGQTICVPVSPFCSRCPVEAECPKQDVTRSR</sequence>
<dbReference type="PANTHER" id="PTHR43286:SF1">
    <property type="entry name" value="ENDONUCLEASE III-LIKE PROTEIN 1"/>
    <property type="match status" value="1"/>
</dbReference>
<dbReference type="eggNOG" id="COG0177">
    <property type="taxonomic scope" value="Bacteria"/>
</dbReference>
<evidence type="ECO:0000256" key="4">
    <source>
        <dbReference type="ARBA" id="ARBA00022763"/>
    </source>
</evidence>
<dbReference type="HAMAP" id="MF_00942">
    <property type="entry name" value="Nth"/>
    <property type="match status" value="1"/>
</dbReference>
<dbReference type="OrthoDB" id="9800977at2"/>
<dbReference type="InterPro" id="IPR011257">
    <property type="entry name" value="DNA_glycosylase"/>
</dbReference>
<dbReference type="InterPro" id="IPR005759">
    <property type="entry name" value="Nth"/>
</dbReference>
<dbReference type="SUPFAM" id="SSF48150">
    <property type="entry name" value="DNA-glycosylase"/>
    <property type="match status" value="1"/>
</dbReference>
<dbReference type="AlphaFoldDB" id="A8ZUD8"/>
<dbReference type="GO" id="GO:0046872">
    <property type="term" value="F:metal ion binding"/>
    <property type="evidence" value="ECO:0007669"/>
    <property type="project" value="UniProtKB-KW"/>
</dbReference>
<dbReference type="GO" id="GO:0140078">
    <property type="term" value="F:class I DNA-(apurinic or apyrimidinic site) endonuclease activity"/>
    <property type="evidence" value="ECO:0007669"/>
    <property type="project" value="UniProtKB-EC"/>
</dbReference>
<dbReference type="PIRSF" id="PIRSF001435">
    <property type="entry name" value="Nth"/>
    <property type="match status" value="1"/>
</dbReference>
<organism evidence="13 14">
    <name type="scientific">Desulfosudis oleivorans (strain DSM 6200 / JCM 39069 / Hxd3)</name>
    <name type="common">Desulfococcus oleovorans</name>
    <dbReference type="NCBI Taxonomy" id="96561"/>
    <lineage>
        <taxon>Bacteria</taxon>
        <taxon>Pseudomonadati</taxon>
        <taxon>Thermodesulfobacteriota</taxon>
        <taxon>Desulfobacteria</taxon>
        <taxon>Desulfobacterales</taxon>
        <taxon>Desulfosudaceae</taxon>
        <taxon>Desulfosudis</taxon>
    </lineage>
</organism>
<dbReference type="SMART" id="SM00478">
    <property type="entry name" value="ENDO3c"/>
    <property type="match status" value="1"/>
</dbReference>
<dbReference type="FunFam" id="1.10.340.30:FF:000001">
    <property type="entry name" value="Endonuclease III"/>
    <property type="match status" value="1"/>
</dbReference>
<keyword evidence="8 11" id="KW-0234">DNA repair</keyword>
<keyword evidence="3 11" id="KW-0479">Metal-binding</keyword>
<evidence type="ECO:0000256" key="8">
    <source>
        <dbReference type="ARBA" id="ARBA00023204"/>
    </source>
</evidence>
<comment type="similarity">
    <text evidence="1 11">Belongs to the Nth/MutY family.</text>
</comment>
<evidence type="ECO:0000313" key="14">
    <source>
        <dbReference type="Proteomes" id="UP000008561"/>
    </source>
</evidence>
<comment type="function">
    <text evidence="11">DNA repair enzyme that has both DNA N-glycosylase activity and AP-lyase activity. The DNA N-glycosylase activity releases various damaged pyrimidines from DNA by cleaving the N-glycosidic bond, leaving an AP (apurinic/apyrimidinic) site. The AP-lyase activity cleaves the phosphodiester bond 3' to the AP site by a beta-elimination, leaving a 3'-terminal unsaturated sugar and a product with a terminal 5'-phosphate.</text>
</comment>
<keyword evidence="2 11" id="KW-0004">4Fe-4S</keyword>
<keyword evidence="11" id="KW-0238">DNA-binding</keyword>
<proteinExistence type="inferred from homology"/>
<dbReference type="HOGENOM" id="CLU_012862_3_4_7"/>
<feature type="binding site" evidence="11">
    <location>
        <position position="202"/>
    </location>
    <ligand>
        <name>[4Fe-4S] cluster</name>
        <dbReference type="ChEBI" id="CHEBI:49883"/>
    </ligand>
</feature>
<name>A8ZUD8_DESOH</name>
<comment type="cofactor">
    <cofactor evidence="11">
        <name>[4Fe-4S] cluster</name>
        <dbReference type="ChEBI" id="CHEBI:49883"/>
    </cofactor>
    <text evidence="11">Binds 1 [4Fe-4S] cluster.</text>
</comment>
<dbReference type="InterPro" id="IPR023170">
    <property type="entry name" value="HhH_base_excis_C"/>
</dbReference>
<dbReference type="GO" id="GO:0006289">
    <property type="term" value="P:nucleotide-excision repair"/>
    <property type="evidence" value="ECO:0007669"/>
    <property type="project" value="TreeGrafter"/>
</dbReference>
<evidence type="ECO:0000313" key="13">
    <source>
        <dbReference type="EMBL" id="ABW67970.1"/>
    </source>
</evidence>
<evidence type="ECO:0000256" key="2">
    <source>
        <dbReference type="ARBA" id="ARBA00022485"/>
    </source>
</evidence>
<dbReference type="Gene3D" id="1.10.340.30">
    <property type="entry name" value="Hypothetical protein, domain 2"/>
    <property type="match status" value="1"/>
</dbReference>
<dbReference type="EMBL" id="CP000859">
    <property type="protein sequence ID" value="ABW67970.1"/>
    <property type="molecule type" value="Genomic_DNA"/>
</dbReference>
<evidence type="ECO:0000256" key="1">
    <source>
        <dbReference type="ARBA" id="ARBA00008343"/>
    </source>
</evidence>
<dbReference type="GO" id="GO:0003677">
    <property type="term" value="F:DNA binding"/>
    <property type="evidence" value="ECO:0007669"/>
    <property type="project" value="UniProtKB-UniRule"/>
</dbReference>
<dbReference type="InterPro" id="IPR000445">
    <property type="entry name" value="HhH_motif"/>
</dbReference>
<accession>A8ZUD8</accession>
<evidence type="ECO:0000259" key="12">
    <source>
        <dbReference type="SMART" id="SM00478"/>
    </source>
</evidence>